<evidence type="ECO:0000313" key="9">
    <source>
        <dbReference type="EMBL" id="KFZ37930.1"/>
    </source>
</evidence>
<keyword evidence="6 7" id="KW-0472">Membrane</keyword>
<dbReference type="PROSITE" id="PS50850">
    <property type="entry name" value="MFS"/>
    <property type="match status" value="1"/>
</dbReference>
<dbReference type="InterPro" id="IPR011701">
    <property type="entry name" value="MFS"/>
</dbReference>
<evidence type="ECO:0000256" key="2">
    <source>
        <dbReference type="ARBA" id="ARBA00022448"/>
    </source>
</evidence>
<evidence type="ECO:0000259" key="8">
    <source>
        <dbReference type="PROSITE" id="PS50850"/>
    </source>
</evidence>
<feature type="transmembrane region" description="Helical" evidence="7">
    <location>
        <begin position="107"/>
        <end position="124"/>
    </location>
</feature>
<evidence type="ECO:0000256" key="5">
    <source>
        <dbReference type="ARBA" id="ARBA00022989"/>
    </source>
</evidence>
<dbReference type="RefSeq" id="WP_037441914.1">
    <property type="nucleotide sequence ID" value="NZ_JPEO01000004.1"/>
</dbReference>
<dbReference type="PANTHER" id="PTHR23517">
    <property type="entry name" value="RESISTANCE PROTEIN MDTM, PUTATIVE-RELATED-RELATED"/>
    <property type="match status" value="1"/>
</dbReference>
<dbReference type="Gene3D" id="1.20.1250.20">
    <property type="entry name" value="MFS general substrate transporter like domains"/>
    <property type="match status" value="1"/>
</dbReference>
<dbReference type="OrthoDB" id="3237211at2"/>
<evidence type="ECO:0000313" key="10">
    <source>
        <dbReference type="Proteomes" id="UP000029264"/>
    </source>
</evidence>
<feature type="transmembrane region" description="Helical" evidence="7">
    <location>
        <begin position="382"/>
        <end position="402"/>
    </location>
</feature>
<keyword evidence="2" id="KW-0813">Transport</keyword>
<dbReference type="eggNOG" id="COG3104">
    <property type="taxonomic scope" value="Bacteria"/>
</dbReference>
<organism evidence="9 10">
    <name type="scientific">Shewanella mangrovi</name>
    <dbReference type="NCBI Taxonomy" id="1515746"/>
    <lineage>
        <taxon>Bacteria</taxon>
        <taxon>Pseudomonadati</taxon>
        <taxon>Pseudomonadota</taxon>
        <taxon>Gammaproteobacteria</taxon>
        <taxon>Alteromonadales</taxon>
        <taxon>Shewanellaceae</taxon>
        <taxon>Shewanella</taxon>
    </lineage>
</organism>
<keyword evidence="10" id="KW-1185">Reference proteome</keyword>
<feature type="transmembrane region" description="Helical" evidence="7">
    <location>
        <begin position="352"/>
        <end position="376"/>
    </location>
</feature>
<sequence>MQSDVSLKRFQQFPPLMWILLFGGFITRGSYYMVWPFLAVILYDKFAMSATQVGLILSNAAIVAVFTSFIGSSLSDKIGRRTLMYLTGGLYIVSFSLLANVDSVNGYIAVITMCSIATSLWRPLSSATIGDLIREPQTRELAMQSLYFTVNAGCAVGPMAGVWFGLTGQQSSFYITAGAFALLLALLYWGFSHSDIKQRATPDTATVKLNPVGFGVTLRVLLADRMLQCLIIANMLCMFIYGQIDSSLIQYLTRANAPQLVTLISSMIFTNALVIISSQFLLLKILAKLTLVHRIQLGLMLLCLSQIWLSQNPIDLFWGWIGAVVVMSLAETILFPTMNVQIDRLAPERLRGAYFGAASFYEFGFAIAPLGGGVVLDHFGGSTLFIIAALLTIVVAAIYQLLDKLPRPDFSQFQPRQ</sequence>
<reference evidence="9 10" key="1">
    <citation type="submission" date="2014-06" db="EMBL/GenBank/DDBJ databases">
        <title>Shewanella sp. YQH10.</title>
        <authorList>
            <person name="Liu Y."/>
            <person name="Zeng R."/>
        </authorList>
    </citation>
    <scope>NUCLEOTIDE SEQUENCE [LARGE SCALE GENOMIC DNA]</scope>
    <source>
        <strain evidence="9 10">YQH10</strain>
    </source>
</reference>
<dbReference type="EMBL" id="JPEO01000004">
    <property type="protein sequence ID" value="KFZ37930.1"/>
    <property type="molecule type" value="Genomic_DNA"/>
</dbReference>
<feature type="transmembrane region" description="Helical" evidence="7">
    <location>
        <begin position="172"/>
        <end position="191"/>
    </location>
</feature>
<comment type="caution">
    <text evidence="9">The sequence shown here is derived from an EMBL/GenBank/DDBJ whole genome shotgun (WGS) entry which is preliminary data.</text>
</comment>
<dbReference type="Proteomes" id="UP000029264">
    <property type="component" value="Unassembled WGS sequence"/>
</dbReference>
<feature type="transmembrane region" description="Helical" evidence="7">
    <location>
        <begin position="317"/>
        <end position="340"/>
    </location>
</feature>
<evidence type="ECO:0000256" key="4">
    <source>
        <dbReference type="ARBA" id="ARBA00022692"/>
    </source>
</evidence>
<dbReference type="PANTHER" id="PTHR23517:SF2">
    <property type="entry name" value="MULTIDRUG RESISTANCE PROTEIN MDTH"/>
    <property type="match status" value="1"/>
</dbReference>
<keyword evidence="4 7" id="KW-0812">Transmembrane</keyword>
<keyword evidence="3" id="KW-1003">Cell membrane</keyword>
<evidence type="ECO:0000256" key="7">
    <source>
        <dbReference type="SAM" id="Phobius"/>
    </source>
</evidence>
<evidence type="ECO:0000256" key="6">
    <source>
        <dbReference type="ARBA" id="ARBA00023136"/>
    </source>
</evidence>
<feature type="transmembrane region" description="Helical" evidence="7">
    <location>
        <begin position="83"/>
        <end position="101"/>
    </location>
</feature>
<feature type="transmembrane region" description="Helical" evidence="7">
    <location>
        <begin position="49"/>
        <end position="71"/>
    </location>
</feature>
<dbReference type="InterPro" id="IPR036259">
    <property type="entry name" value="MFS_trans_sf"/>
</dbReference>
<dbReference type="STRING" id="1515746.HR45_08825"/>
<dbReference type="InterPro" id="IPR020846">
    <property type="entry name" value="MFS_dom"/>
</dbReference>
<comment type="subcellular location">
    <subcellularLocation>
        <location evidence="1">Cell membrane</location>
        <topology evidence="1">Multi-pass membrane protein</topology>
    </subcellularLocation>
</comment>
<dbReference type="Pfam" id="PF07690">
    <property type="entry name" value="MFS_1"/>
    <property type="match status" value="1"/>
</dbReference>
<gene>
    <name evidence="9" type="ORF">HR45_08825</name>
</gene>
<proteinExistence type="predicted"/>
<evidence type="ECO:0000256" key="1">
    <source>
        <dbReference type="ARBA" id="ARBA00004651"/>
    </source>
</evidence>
<dbReference type="GO" id="GO:0005886">
    <property type="term" value="C:plasma membrane"/>
    <property type="evidence" value="ECO:0007669"/>
    <property type="project" value="UniProtKB-SubCell"/>
</dbReference>
<feature type="transmembrane region" description="Helical" evidence="7">
    <location>
        <begin position="145"/>
        <end position="166"/>
    </location>
</feature>
<feature type="transmembrane region" description="Helical" evidence="7">
    <location>
        <begin position="16"/>
        <end position="43"/>
    </location>
</feature>
<evidence type="ECO:0000256" key="3">
    <source>
        <dbReference type="ARBA" id="ARBA00022475"/>
    </source>
</evidence>
<dbReference type="SUPFAM" id="SSF103473">
    <property type="entry name" value="MFS general substrate transporter"/>
    <property type="match status" value="1"/>
</dbReference>
<protein>
    <submittedName>
        <fullName evidence="9">MFS transporter</fullName>
    </submittedName>
</protein>
<feature type="transmembrane region" description="Helical" evidence="7">
    <location>
        <begin position="295"/>
        <end position="311"/>
    </location>
</feature>
<feature type="transmembrane region" description="Helical" evidence="7">
    <location>
        <begin position="264"/>
        <end position="283"/>
    </location>
</feature>
<keyword evidence="5 7" id="KW-1133">Transmembrane helix</keyword>
<dbReference type="GO" id="GO:0022857">
    <property type="term" value="F:transmembrane transporter activity"/>
    <property type="evidence" value="ECO:0007669"/>
    <property type="project" value="InterPro"/>
</dbReference>
<dbReference type="InterPro" id="IPR050171">
    <property type="entry name" value="MFS_Transporters"/>
</dbReference>
<dbReference type="AlphaFoldDB" id="A0A094JDG3"/>
<feature type="domain" description="Major facilitator superfamily (MFS) profile" evidence="8">
    <location>
        <begin position="16"/>
        <end position="407"/>
    </location>
</feature>
<name>A0A094JDG3_9GAMM</name>
<accession>A0A094JDG3</accession>